<organism evidence="2 3">
    <name type="scientific">Butyricicoccus faecihominis</name>
    <dbReference type="NCBI Taxonomy" id="1712515"/>
    <lineage>
        <taxon>Bacteria</taxon>
        <taxon>Bacillati</taxon>
        <taxon>Bacillota</taxon>
        <taxon>Clostridia</taxon>
        <taxon>Eubacteriales</taxon>
        <taxon>Butyricicoccaceae</taxon>
        <taxon>Butyricicoccus</taxon>
    </lineage>
</organism>
<keyword evidence="3" id="KW-1185">Reference proteome</keyword>
<reference evidence="2 3" key="1">
    <citation type="submission" date="2020-06" db="EMBL/GenBank/DDBJ databases">
        <title>Characterization of fructooligosaccharide metabolism and fructooligosaccharide-degrading enzymes in human commensal butyrate producers.</title>
        <authorList>
            <person name="Tanno H."/>
            <person name="Fujii T."/>
            <person name="Hirano K."/>
            <person name="Maeno S."/>
            <person name="Tonozuka T."/>
            <person name="Sakamoto M."/>
            <person name="Ohkuma M."/>
            <person name="Tochio T."/>
            <person name="Endo A."/>
        </authorList>
    </citation>
    <scope>NUCLEOTIDE SEQUENCE [LARGE SCALE GENOMIC DNA]</scope>
    <source>
        <strain evidence="2 3">JCM 31056</strain>
    </source>
</reference>
<dbReference type="GO" id="GO:0016853">
    <property type="term" value="F:isomerase activity"/>
    <property type="evidence" value="ECO:0007669"/>
    <property type="project" value="UniProtKB-KW"/>
</dbReference>
<evidence type="ECO:0000313" key="3">
    <source>
        <dbReference type="Proteomes" id="UP000620147"/>
    </source>
</evidence>
<dbReference type="Gene3D" id="3.20.20.150">
    <property type="entry name" value="Divalent-metal-dependent TIM barrel enzymes"/>
    <property type="match status" value="1"/>
</dbReference>
<dbReference type="PANTHER" id="PTHR12110:SF21">
    <property type="entry name" value="XYLOSE ISOMERASE-LIKE TIM BARREL DOMAIN-CONTAINING PROTEIN"/>
    <property type="match status" value="1"/>
</dbReference>
<feature type="domain" description="Xylose isomerase-like TIM barrel" evidence="1">
    <location>
        <begin position="20"/>
        <end position="271"/>
    </location>
</feature>
<dbReference type="RefSeq" id="WP_188886099.1">
    <property type="nucleotide sequence ID" value="NZ_BLYJ01000001.1"/>
</dbReference>
<dbReference type="InterPro" id="IPR036237">
    <property type="entry name" value="Xyl_isomerase-like_sf"/>
</dbReference>
<comment type="caution">
    <text evidence="2">The sequence shown here is derived from an EMBL/GenBank/DDBJ whole genome shotgun (WGS) entry which is preliminary data.</text>
</comment>
<dbReference type="InterPro" id="IPR050312">
    <property type="entry name" value="IolE/XylAMocC-like"/>
</dbReference>
<dbReference type="EMBL" id="BLYJ01000001">
    <property type="protein sequence ID" value="GFO86949.1"/>
    <property type="molecule type" value="Genomic_DNA"/>
</dbReference>
<keyword evidence="2" id="KW-0413">Isomerase</keyword>
<sequence>MLGKALHTKSIWKSNLMTDIRLASEAGFGAMEVASSKIWDYLSSGSPLSEVTERLKQYNMQIISINDIANVERTDDDAVRNTLAETEKLSAVAQQLGCDCIQLVPLLALEGRSEDEVIELTAKNIARICDIGAKYGVRFQLEPVGWSPINSLRLTQKLIQAVGRDNFGTVIDFFHLFVGGDTTPDDVRHFDPNRIYHIHFCDCRLPKEGESFDETILRGMYAGEGEVPLAEWVQAVKDTGYEGWWSYELISAKHWQCDVAEVAAETSRLLDKYVLNR</sequence>
<dbReference type="InterPro" id="IPR013022">
    <property type="entry name" value="Xyl_isomerase-like_TIM-brl"/>
</dbReference>
<proteinExistence type="predicted"/>
<dbReference type="PANTHER" id="PTHR12110">
    <property type="entry name" value="HYDROXYPYRUVATE ISOMERASE"/>
    <property type="match status" value="1"/>
</dbReference>
<dbReference type="Pfam" id="PF01261">
    <property type="entry name" value="AP_endonuc_2"/>
    <property type="match status" value="1"/>
</dbReference>
<protein>
    <submittedName>
        <fullName evidence="2">Sugar phosphate isomerase</fullName>
    </submittedName>
</protein>
<evidence type="ECO:0000313" key="2">
    <source>
        <dbReference type="EMBL" id="GFO86949.1"/>
    </source>
</evidence>
<dbReference type="SUPFAM" id="SSF51658">
    <property type="entry name" value="Xylose isomerase-like"/>
    <property type="match status" value="1"/>
</dbReference>
<gene>
    <name evidence="2" type="ORF">BUFA31_01130</name>
</gene>
<name>A0ABQ1DW73_9FIRM</name>
<dbReference type="Proteomes" id="UP000620147">
    <property type="component" value="Unassembled WGS sequence"/>
</dbReference>
<accession>A0ABQ1DW73</accession>
<evidence type="ECO:0000259" key="1">
    <source>
        <dbReference type="Pfam" id="PF01261"/>
    </source>
</evidence>